<name>A0AAD8AYS1_BIOPF</name>
<dbReference type="EMBL" id="JASAOG010000200">
    <property type="protein sequence ID" value="KAK0044332.1"/>
    <property type="molecule type" value="Genomic_DNA"/>
</dbReference>
<dbReference type="Proteomes" id="UP001233172">
    <property type="component" value="Unassembled WGS sequence"/>
</dbReference>
<comment type="caution">
    <text evidence="2">The sequence shown here is derived from an EMBL/GenBank/DDBJ whole genome shotgun (WGS) entry which is preliminary data.</text>
</comment>
<evidence type="ECO:0000313" key="2">
    <source>
        <dbReference type="EMBL" id="KAK0044332.1"/>
    </source>
</evidence>
<reference evidence="2" key="2">
    <citation type="submission" date="2023-04" db="EMBL/GenBank/DDBJ databases">
        <authorList>
            <person name="Bu L."/>
            <person name="Lu L."/>
            <person name="Laidemitt M.R."/>
            <person name="Zhang S.M."/>
            <person name="Mutuku M."/>
            <person name="Mkoji G."/>
            <person name="Steinauer M."/>
            <person name="Loker E.S."/>
        </authorList>
    </citation>
    <scope>NUCLEOTIDE SEQUENCE</scope>
    <source>
        <strain evidence="2">KasaAsao</strain>
        <tissue evidence="2">Whole Snail</tissue>
    </source>
</reference>
<evidence type="ECO:0000256" key="1">
    <source>
        <dbReference type="SAM" id="MobiDB-lite"/>
    </source>
</evidence>
<feature type="non-terminal residue" evidence="2">
    <location>
        <position position="119"/>
    </location>
</feature>
<protein>
    <submittedName>
        <fullName evidence="2">Uncharacterized protein</fullName>
    </submittedName>
</protein>
<reference evidence="2" key="1">
    <citation type="journal article" date="2023" name="PLoS Negl. Trop. Dis.">
        <title>A genome sequence for Biomphalaria pfeifferi, the major vector snail for the human-infecting parasite Schistosoma mansoni.</title>
        <authorList>
            <person name="Bu L."/>
            <person name="Lu L."/>
            <person name="Laidemitt M.R."/>
            <person name="Zhang S.M."/>
            <person name="Mutuku M."/>
            <person name="Mkoji G."/>
            <person name="Steinauer M."/>
            <person name="Loker E.S."/>
        </authorList>
    </citation>
    <scope>NUCLEOTIDE SEQUENCE</scope>
    <source>
        <strain evidence="2">KasaAsao</strain>
    </source>
</reference>
<sequence length="119" mass="13257">MGCCKSTLNDSSSDNSTRSNLDGVVPEANPEVGREINVTLPNGNIVNSRAYEIQTAGEFKVDCLNQHAFNFENIEVVAVCENNQQIVLEDNQELAENLWILHNIVLRPRMPNDDLMNAI</sequence>
<feature type="region of interest" description="Disordered" evidence="1">
    <location>
        <begin position="1"/>
        <end position="28"/>
    </location>
</feature>
<dbReference type="AlphaFoldDB" id="A0AAD8AYS1"/>
<organism evidence="2 3">
    <name type="scientific">Biomphalaria pfeifferi</name>
    <name type="common">Bloodfluke planorb</name>
    <name type="synonym">Freshwater snail</name>
    <dbReference type="NCBI Taxonomy" id="112525"/>
    <lineage>
        <taxon>Eukaryota</taxon>
        <taxon>Metazoa</taxon>
        <taxon>Spiralia</taxon>
        <taxon>Lophotrochozoa</taxon>
        <taxon>Mollusca</taxon>
        <taxon>Gastropoda</taxon>
        <taxon>Heterobranchia</taxon>
        <taxon>Euthyneura</taxon>
        <taxon>Panpulmonata</taxon>
        <taxon>Hygrophila</taxon>
        <taxon>Lymnaeoidea</taxon>
        <taxon>Planorbidae</taxon>
        <taxon>Biomphalaria</taxon>
    </lineage>
</organism>
<feature type="compositionally biased region" description="Low complexity" evidence="1">
    <location>
        <begin position="1"/>
        <end position="22"/>
    </location>
</feature>
<evidence type="ECO:0000313" key="3">
    <source>
        <dbReference type="Proteomes" id="UP001233172"/>
    </source>
</evidence>
<keyword evidence="3" id="KW-1185">Reference proteome</keyword>
<accession>A0AAD8AYS1</accession>
<gene>
    <name evidence="2" type="ORF">Bpfe_026243</name>
</gene>
<proteinExistence type="predicted"/>